<reference evidence="1" key="1">
    <citation type="submission" date="2016-05" db="EMBL/GenBank/DDBJ databases">
        <authorList>
            <person name="Lavstsen T."/>
            <person name="Jespersen J.S."/>
        </authorList>
    </citation>
    <scope>NUCLEOTIDE SEQUENCE</scope>
    <source>
        <tissue evidence="1">Brain</tissue>
    </source>
</reference>
<accession>A0A1A8QRF8</accession>
<dbReference type="AlphaFoldDB" id="A0A1A8QRF8"/>
<gene>
    <name evidence="1" type="primary">Nfu_g_1_021669</name>
</gene>
<evidence type="ECO:0000313" key="1">
    <source>
        <dbReference type="EMBL" id="SBR96136.1"/>
    </source>
</evidence>
<proteinExistence type="predicted"/>
<organism evidence="1">
    <name type="scientific">Nothobranchius rachovii</name>
    <name type="common">bluefin notho</name>
    <dbReference type="NCBI Taxonomy" id="451742"/>
    <lineage>
        <taxon>Eukaryota</taxon>
        <taxon>Metazoa</taxon>
        <taxon>Chordata</taxon>
        <taxon>Craniata</taxon>
        <taxon>Vertebrata</taxon>
        <taxon>Euteleostomi</taxon>
        <taxon>Actinopterygii</taxon>
        <taxon>Neopterygii</taxon>
        <taxon>Teleostei</taxon>
        <taxon>Neoteleostei</taxon>
        <taxon>Acanthomorphata</taxon>
        <taxon>Ovalentaria</taxon>
        <taxon>Atherinomorphae</taxon>
        <taxon>Cyprinodontiformes</taxon>
        <taxon>Nothobranchiidae</taxon>
        <taxon>Nothobranchius</taxon>
    </lineage>
</organism>
<protein>
    <submittedName>
        <fullName evidence="1">Uncharacterized protein</fullName>
    </submittedName>
</protein>
<dbReference type="EMBL" id="HAEH01012949">
    <property type="protein sequence ID" value="SBR96136.1"/>
    <property type="molecule type" value="Transcribed_RNA"/>
</dbReference>
<reference evidence="1" key="2">
    <citation type="submission" date="2016-06" db="EMBL/GenBank/DDBJ databases">
        <title>The genome of a short-lived fish provides insights into sex chromosome evolution and the genetic control of aging.</title>
        <authorList>
            <person name="Reichwald K."/>
            <person name="Felder M."/>
            <person name="Petzold A."/>
            <person name="Koch P."/>
            <person name="Groth M."/>
            <person name="Platzer M."/>
        </authorList>
    </citation>
    <scope>NUCLEOTIDE SEQUENCE</scope>
    <source>
        <tissue evidence="1">Brain</tissue>
    </source>
</reference>
<feature type="non-terminal residue" evidence="1">
    <location>
        <position position="103"/>
    </location>
</feature>
<name>A0A1A8QRF8_9TELE</name>
<feature type="non-terminal residue" evidence="1">
    <location>
        <position position="1"/>
    </location>
</feature>
<sequence>NFLSFFVGKVNKVRSRISPSALSLPLPTPTQPVILDIFAPVSTDQLLLVIPRSKIKFRGYRTFSVLAPKHRNNLLLHVRLTPSLVVFKTCLKTHIYLLAFSQD</sequence>